<dbReference type="Proteomes" id="UP001597546">
    <property type="component" value="Unassembled WGS sequence"/>
</dbReference>
<sequence length="82" mass="9521">MPILLRINHQKRDVIFQVLTEKPSTQAQLEVFLGGKTYFFEKQMNNWELSKNQDVEINDTALFEAIAKALALRFRISTSVHV</sequence>
<name>A0ABW5TQ84_9SPHI</name>
<organism evidence="1 2">
    <name type="scientific">Pedobacter alpinus</name>
    <dbReference type="NCBI Taxonomy" id="1590643"/>
    <lineage>
        <taxon>Bacteria</taxon>
        <taxon>Pseudomonadati</taxon>
        <taxon>Bacteroidota</taxon>
        <taxon>Sphingobacteriia</taxon>
        <taxon>Sphingobacteriales</taxon>
        <taxon>Sphingobacteriaceae</taxon>
        <taxon>Pedobacter</taxon>
    </lineage>
</organism>
<dbReference type="RefSeq" id="WP_379041091.1">
    <property type="nucleotide sequence ID" value="NZ_JBHSKW010000007.1"/>
</dbReference>
<comment type="caution">
    <text evidence="1">The sequence shown here is derived from an EMBL/GenBank/DDBJ whole genome shotgun (WGS) entry which is preliminary data.</text>
</comment>
<reference evidence="2" key="1">
    <citation type="journal article" date="2019" name="Int. J. Syst. Evol. Microbiol.">
        <title>The Global Catalogue of Microorganisms (GCM) 10K type strain sequencing project: providing services to taxonomists for standard genome sequencing and annotation.</title>
        <authorList>
            <consortium name="The Broad Institute Genomics Platform"/>
            <consortium name="The Broad Institute Genome Sequencing Center for Infectious Disease"/>
            <person name="Wu L."/>
            <person name="Ma J."/>
        </authorList>
    </citation>
    <scope>NUCLEOTIDE SEQUENCE [LARGE SCALE GENOMIC DNA]</scope>
    <source>
        <strain evidence="2">KCTC 42456</strain>
    </source>
</reference>
<evidence type="ECO:0000313" key="1">
    <source>
        <dbReference type="EMBL" id="MFD2731251.1"/>
    </source>
</evidence>
<accession>A0ABW5TQ84</accession>
<proteinExistence type="predicted"/>
<protein>
    <submittedName>
        <fullName evidence="1">Uncharacterized protein</fullName>
    </submittedName>
</protein>
<dbReference type="EMBL" id="JBHULV010000017">
    <property type="protein sequence ID" value="MFD2731251.1"/>
    <property type="molecule type" value="Genomic_DNA"/>
</dbReference>
<keyword evidence="2" id="KW-1185">Reference proteome</keyword>
<gene>
    <name evidence="1" type="ORF">ACFSSE_05990</name>
</gene>
<evidence type="ECO:0000313" key="2">
    <source>
        <dbReference type="Proteomes" id="UP001597546"/>
    </source>
</evidence>